<evidence type="ECO:0000313" key="4">
    <source>
        <dbReference type="Proteomes" id="UP000188268"/>
    </source>
</evidence>
<gene>
    <name evidence="3" type="ORF">CCACVL1_13797</name>
</gene>
<proteinExistence type="predicted"/>
<dbReference type="PANTHER" id="PTHR46033:SF80">
    <property type="entry name" value="PROTEIN MAIN-LIKE 2-LIKE"/>
    <property type="match status" value="1"/>
</dbReference>
<keyword evidence="4" id="KW-1185">Reference proteome</keyword>
<dbReference type="OrthoDB" id="1572276at2759"/>
<reference evidence="3 4" key="1">
    <citation type="submission" date="2013-09" db="EMBL/GenBank/DDBJ databases">
        <title>Corchorus capsularis genome sequencing.</title>
        <authorList>
            <person name="Alam M."/>
            <person name="Haque M.S."/>
            <person name="Islam M.S."/>
            <person name="Emdad E.M."/>
            <person name="Islam M.M."/>
            <person name="Ahmed B."/>
            <person name="Halim A."/>
            <person name="Hossen Q.M.M."/>
            <person name="Hossain M.Z."/>
            <person name="Ahmed R."/>
            <person name="Khan M.M."/>
            <person name="Islam R."/>
            <person name="Rashid M.M."/>
            <person name="Khan S.A."/>
            <person name="Rahman M.S."/>
            <person name="Alam M."/>
        </authorList>
    </citation>
    <scope>NUCLEOTIDE SEQUENCE [LARGE SCALE GENOMIC DNA]</scope>
    <source>
        <strain evidence="4">cv. CVL-1</strain>
        <tissue evidence="3">Whole seedling</tissue>
    </source>
</reference>
<dbReference type="PANTHER" id="PTHR46033">
    <property type="entry name" value="PROTEIN MAIN-LIKE 2"/>
    <property type="match status" value="1"/>
</dbReference>
<dbReference type="EMBL" id="AWWV01010434">
    <property type="protein sequence ID" value="OMO79270.1"/>
    <property type="molecule type" value="Genomic_DNA"/>
</dbReference>
<sequence>MVSPTVGDPTLRKAHFLKPTFTANNGEISELPPGCFYPKQPIQNLKHLSGKVVFKGWKRPTENWKRWVQSMHSKHQALWKQVGIYEAVMSSRYAMKKRKELVLALAEMWCPNTNTFIFPCGEATITLEDLMVSRGYSVLGESVLSPPKTKELVELEKKLIAVRKEAATVGALVASNKAWMCVGKHVFPIAIHLARGTRFALAPAVLSSIYRDLGLLKDWLFGSNVVPINGELTLYAPFQLVQLWLWERFPGSRPMPNSISHGEPRVARWQWHRLQKNVDDMKLDIGSAGTEFQWRPYTLAVNGWSFPKFYGDKEQYIPVDSHLDEEVKSFAICLRVSELVGLESIEQYLPHRVAMQFGMDQDLPGCFVRCNRNPETAWSNYSRPMGDAEIYTPPRLFESDVTIRYSDWWKQSIKAQCDVIKQFVKRPGSPIELPNVSKRKKESHILLSPDYPLKWGEVSRGESAKKNRGVEAGDLIEEDMEDGLTILEFLARTKHNSKKINGETELPSTKEIETPATMKPGEVSREAPLKDQNDVILENVSNGDNIGCIVTGDSLPLSVGRNQNVSSSIADKEDVKRIKLEVKQGAEVTRNESSMGEPKGPVAADIKSEPSPTDAAEEGSSSHDFETQKLQLEARISSLEKLCAELKEEKFGKKWKAYLKGGSSKP</sequence>
<dbReference type="InterPro" id="IPR044824">
    <property type="entry name" value="MAIN-like"/>
</dbReference>
<comment type="caution">
    <text evidence="3">The sequence shown here is derived from an EMBL/GenBank/DDBJ whole genome shotgun (WGS) entry which is preliminary data.</text>
</comment>
<protein>
    <recommendedName>
        <fullName evidence="2">Aminotransferase-like plant mobile domain-containing protein</fullName>
    </recommendedName>
</protein>
<organism evidence="3 4">
    <name type="scientific">Corchorus capsularis</name>
    <name type="common">Jute</name>
    <dbReference type="NCBI Taxonomy" id="210143"/>
    <lineage>
        <taxon>Eukaryota</taxon>
        <taxon>Viridiplantae</taxon>
        <taxon>Streptophyta</taxon>
        <taxon>Embryophyta</taxon>
        <taxon>Tracheophyta</taxon>
        <taxon>Spermatophyta</taxon>
        <taxon>Magnoliopsida</taxon>
        <taxon>eudicotyledons</taxon>
        <taxon>Gunneridae</taxon>
        <taxon>Pentapetalae</taxon>
        <taxon>rosids</taxon>
        <taxon>malvids</taxon>
        <taxon>Malvales</taxon>
        <taxon>Malvaceae</taxon>
        <taxon>Grewioideae</taxon>
        <taxon>Apeibeae</taxon>
        <taxon>Corchorus</taxon>
    </lineage>
</organism>
<dbReference type="OMA" id="NENPWIS"/>
<accession>A0A1R3I9M7</accession>
<evidence type="ECO:0000259" key="2">
    <source>
        <dbReference type="Pfam" id="PF10536"/>
    </source>
</evidence>
<dbReference type="Proteomes" id="UP000188268">
    <property type="component" value="Unassembled WGS sequence"/>
</dbReference>
<feature type="region of interest" description="Disordered" evidence="1">
    <location>
        <begin position="586"/>
        <end position="628"/>
    </location>
</feature>
<dbReference type="GO" id="GO:0010073">
    <property type="term" value="P:meristem maintenance"/>
    <property type="evidence" value="ECO:0007669"/>
    <property type="project" value="InterPro"/>
</dbReference>
<evidence type="ECO:0000256" key="1">
    <source>
        <dbReference type="SAM" id="MobiDB-lite"/>
    </source>
</evidence>
<dbReference type="Pfam" id="PF10536">
    <property type="entry name" value="PMD"/>
    <property type="match status" value="1"/>
</dbReference>
<feature type="domain" description="Aminotransferase-like plant mobile" evidence="2">
    <location>
        <begin position="169"/>
        <end position="410"/>
    </location>
</feature>
<evidence type="ECO:0000313" key="3">
    <source>
        <dbReference type="EMBL" id="OMO79270.1"/>
    </source>
</evidence>
<dbReference type="AlphaFoldDB" id="A0A1R3I9M7"/>
<name>A0A1R3I9M7_COCAP</name>
<dbReference type="InterPro" id="IPR019557">
    <property type="entry name" value="AminoTfrase-like_pln_mobile"/>
</dbReference>
<dbReference type="STRING" id="210143.A0A1R3I9M7"/>
<dbReference type="Gramene" id="OMO79270">
    <property type="protein sequence ID" value="OMO79270"/>
    <property type="gene ID" value="CCACVL1_13797"/>
</dbReference>